<dbReference type="InterPro" id="IPR017938">
    <property type="entry name" value="Riboflavin_synthase-like_b-brl"/>
</dbReference>
<proteinExistence type="inferred from homology"/>
<dbReference type="InterPro" id="IPR039261">
    <property type="entry name" value="FNR_nucleotide-bd"/>
</dbReference>
<comment type="similarity">
    <text evidence="2">Belongs to the flavoprotein pyridine nucleotide cytochrome reductase family.</text>
</comment>
<reference evidence="8 9" key="1">
    <citation type="journal article" date="2016" name="Mol. Biol. Evol.">
        <title>Genome-Wide Survey of Gut Fungi (Harpellales) Reveals the First Horizontally Transferred Ubiquitin Gene from a Mosquito Host.</title>
        <authorList>
            <person name="Wang Y."/>
            <person name="White M.M."/>
            <person name="Kvist S."/>
            <person name="Moncalvo J.M."/>
        </authorList>
    </citation>
    <scope>NUCLEOTIDE SEQUENCE [LARGE SCALE GENOMIC DNA]</scope>
    <source>
        <strain evidence="8 9">ALG-7-W6</strain>
    </source>
</reference>
<dbReference type="SUPFAM" id="SSF63380">
    <property type="entry name" value="Riboflavin synthase domain-like"/>
    <property type="match status" value="1"/>
</dbReference>
<evidence type="ECO:0000256" key="2">
    <source>
        <dbReference type="ARBA" id="ARBA00006105"/>
    </source>
</evidence>
<sequence length="376" mass="43111">MNPYFRTAFCRCNNHHFLFKIFGNISNSSNRAVFPKLQGSIHSSFYSIKHNPEPKNQKRSKKYLKTGIFVASLFSLSFLINEAVTKLQDEDFNGFFFKDKNGFDPFFFRKFKLIEIRNVNHDTNIFRFFVPDIDKKHSKAIYKIINSGVWSIDIKDHYVQTYRSYTPIDYSIPSNHIESSNTSGFDISLKEDGNNDQNYIDILVKRYPNGSVSRFIHNIDVGEMVEIRGPRSTFPYFLRPKKNIGLIAGGTGIAPMYQLIKRILLSEDSQVSDKKISLLYASKSKEDILLANELISLQKKYPEKLTLRFHIDSNADFDSQSSQTSLRSSSNIKLPEGLDTNLGFIDRKTIQENMPLPGDDSIIVVSGPQGYFLSLL</sequence>
<dbReference type="InterPro" id="IPR008333">
    <property type="entry name" value="Cbr1-like_FAD-bd_dom"/>
</dbReference>
<dbReference type="STRING" id="133383.A0A1R0H4Y0"/>
<gene>
    <name evidence="8" type="ORF">AYI68_g1654</name>
</gene>
<accession>A0A1R0H4Y0</accession>
<evidence type="ECO:0000256" key="4">
    <source>
        <dbReference type="ARBA" id="ARBA00022827"/>
    </source>
</evidence>
<dbReference type="Gene3D" id="2.40.30.10">
    <property type="entry name" value="Translation factors"/>
    <property type="match status" value="1"/>
</dbReference>
<keyword evidence="9" id="KW-1185">Reference proteome</keyword>
<name>A0A1R0H4Y0_9FUNG</name>
<dbReference type="AlphaFoldDB" id="A0A1R0H4Y0"/>
<evidence type="ECO:0000313" key="8">
    <source>
        <dbReference type="EMBL" id="OLY84187.1"/>
    </source>
</evidence>
<dbReference type="Proteomes" id="UP000187455">
    <property type="component" value="Unassembled WGS sequence"/>
</dbReference>
<feature type="binding site" evidence="6">
    <location>
        <position position="212"/>
    </location>
    <ligand>
        <name>FAD</name>
        <dbReference type="ChEBI" id="CHEBI:57692"/>
    </ligand>
</feature>
<feature type="binding site" evidence="6">
    <location>
        <position position="165"/>
    </location>
    <ligand>
        <name>FAD</name>
        <dbReference type="ChEBI" id="CHEBI:57692"/>
    </ligand>
</feature>
<dbReference type="Pfam" id="PF00970">
    <property type="entry name" value="FAD_binding_6"/>
    <property type="match status" value="1"/>
</dbReference>
<evidence type="ECO:0000256" key="6">
    <source>
        <dbReference type="PIRSR" id="PIRSR601834-1"/>
    </source>
</evidence>
<evidence type="ECO:0000256" key="5">
    <source>
        <dbReference type="ARBA" id="ARBA00023002"/>
    </source>
</evidence>
<evidence type="ECO:0000313" key="9">
    <source>
        <dbReference type="Proteomes" id="UP000187455"/>
    </source>
</evidence>
<dbReference type="Pfam" id="PF00175">
    <property type="entry name" value="NAD_binding_1"/>
    <property type="match status" value="1"/>
</dbReference>
<dbReference type="PANTHER" id="PTHR19370">
    <property type="entry name" value="NADH-CYTOCHROME B5 REDUCTASE"/>
    <property type="match status" value="1"/>
</dbReference>
<dbReference type="OrthoDB" id="432685at2759"/>
<keyword evidence="5" id="KW-0560">Oxidoreductase</keyword>
<dbReference type="SUPFAM" id="SSF52343">
    <property type="entry name" value="Ferredoxin reductase-like, C-terminal NADP-linked domain"/>
    <property type="match status" value="1"/>
</dbReference>
<protein>
    <submittedName>
        <fullName evidence="8">NADH-cytochrome b5 reductase 1</fullName>
    </submittedName>
</protein>
<evidence type="ECO:0000256" key="3">
    <source>
        <dbReference type="ARBA" id="ARBA00022630"/>
    </source>
</evidence>
<evidence type="ECO:0000256" key="1">
    <source>
        <dbReference type="ARBA" id="ARBA00001974"/>
    </source>
</evidence>
<dbReference type="EMBL" id="LSSL01000588">
    <property type="protein sequence ID" value="OLY84187.1"/>
    <property type="molecule type" value="Genomic_DNA"/>
</dbReference>
<comment type="caution">
    <text evidence="8">The sequence shown here is derived from an EMBL/GenBank/DDBJ whole genome shotgun (WGS) entry which is preliminary data.</text>
</comment>
<organism evidence="8 9">
    <name type="scientific">Smittium mucronatum</name>
    <dbReference type="NCBI Taxonomy" id="133383"/>
    <lineage>
        <taxon>Eukaryota</taxon>
        <taxon>Fungi</taxon>
        <taxon>Fungi incertae sedis</taxon>
        <taxon>Zoopagomycota</taxon>
        <taxon>Kickxellomycotina</taxon>
        <taxon>Harpellomycetes</taxon>
        <taxon>Harpellales</taxon>
        <taxon>Legeriomycetaceae</taxon>
        <taxon>Smittium</taxon>
    </lineage>
</organism>
<keyword evidence="4 6" id="KW-0274">FAD</keyword>
<dbReference type="InterPro" id="IPR017927">
    <property type="entry name" value="FAD-bd_FR_type"/>
</dbReference>
<feature type="binding site" evidence="6">
    <location>
        <position position="205"/>
    </location>
    <ligand>
        <name>FAD</name>
        <dbReference type="ChEBI" id="CHEBI:57692"/>
    </ligand>
</feature>
<evidence type="ECO:0000259" key="7">
    <source>
        <dbReference type="PROSITE" id="PS51384"/>
    </source>
</evidence>
<dbReference type="PRINTS" id="PR00406">
    <property type="entry name" value="CYTB5RDTASE"/>
</dbReference>
<feature type="domain" description="FAD-binding FR-type" evidence="7">
    <location>
        <begin position="106"/>
        <end position="237"/>
    </location>
</feature>
<comment type="cofactor">
    <cofactor evidence="1 6">
        <name>FAD</name>
        <dbReference type="ChEBI" id="CHEBI:57692"/>
    </cofactor>
</comment>
<feature type="binding site" evidence="6">
    <location>
        <position position="163"/>
    </location>
    <ligand>
        <name>FAD</name>
        <dbReference type="ChEBI" id="CHEBI:57692"/>
    </ligand>
</feature>
<dbReference type="GO" id="GO:0016491">
    <property type="term" value="F:oxidoreductase activity"/>
    <property type="evidence" value="ECO:0007669"/>
    <property type="project" value="UniProtKB-KW"/>
</dbReference>
<dbReference type="PROSITE" id="PS51384">
    <property type="entry name" value="FAD_FR"/>
    <property type="match status" value="1"/>
</dbReference>
<keyword evidence="3 6" id="KW-0285">Flavoprotein</keyword>
<dbReference type="CDD" id="cd06183">
    <property type="entry name" value="cyt_b5_reduct_like"/>
    <property type="match status" value="1"/>
</dbReference>
<dbReference type="PANTHER" id="PTHR19370:SF184">
    <property type="entry name" value="NADH-CYTOCHROME B5 REDUCTASE-LIKE"/>
    <property type="match status" value="1"/>
</dbReference>
<dbReference type="InterPro" id="IPR001433">
    <property type="entry name" value="OxRdtase_FAD/NAD-bd"/>
</dbReference>
<feature type="binding site" evidence="6">
    <location>
        <position position="213"/>
    </location>
    <ligand>
        <name>FAD</name>
        <dbReference type="ChEBI" id="CHEBI:57692"/>
    </ligand>
</feature>
<feature type="binding site" evidence="6">
    <location>
        <position position="203"/>
    </location>
    <ligand>
        <name>FAD</name>
        <dbReference type="ChEBI" id="CHEBI:57692"/>
    </ligand>
</feature>
<dbReference type="InterPro" id="IPR001834">
    <property type="entry name" value="CBR-like"/>
</dbReference>
<dbReference type="Gene3D" id="3.40.50.80">
    <property type="entry name" value="Nucleotide-binding domain of ferredoxin-NADP reductase (FNR) module"/>
    <property type="match status" value="1"/>
</dbReference>